<gene>
    <name evidence="1" type="ORF">DRO07_00480</name>
</gene>
<evidence type="ECO:0000313" key="1">
    <source>
        <dbReference type="EMBL" id="RLG70322.1"/>
    </source>
</evidence>
<protein>
    <submittedName>
        <fullName evidence="1">Uncharacterized protein</fullName>
    </submittedName>
</protein>
<dbReference type="AlphaFoldDB" id="A0A497JGU0"/>
<organism evidence="1 2">
    <name type="scientific">Candidatus Iainarchaeum sp</name>
    <dbReference type="NCBI Taxonomy" id="3101447"/>
    <lineage>
        <taxon>Archaea</taxon>
        <taxon>Candidatus Iainarchaeota</taxon>
        <taxon>Candidatus Iainarchaeia</taxon>
        <taxon>Candidatus Iainarchaeales</taxon>
        <taxon>Candidatus Iainarchaeaceae</taxon>
        <taxon>Candidatus Iainarchaeum</taxon>
    </lineage>
</organism>
<reference evidence="1 2" key="1">
    <citation type="submission" date="2018-06" db="EMBL/GenBank/DDBJ databases">
        <title>Extensive metabolic versatility and redundancy in microbially diverse, dynamic hydrothermal sediments.</title>
        <authorList>
            <person name="Dombrowski N."/>
            <person name="Teske A."/>
            <person name="Baker B.J."/>
        </authorList>
    </citation>
    <scope>NUCLEOTIDE SEQUENCE [LARGE SCALE GENOMIC DNA]</scope>
    <source>
        <strain evidence="1">B9_G13</strain>
    </source>
</reference>
<dbReference type="Proteomes" id="UP000277633">
    <property type="component" value="Unassembled WGS sequence"/>
</dbReference>
<comment type="caution">
    <text evidence="1">The sequence shown here is derived from an EMBL/GenBank/DDBJ whole genome shotgun (WGS) entry which is preliminary data.</text>
</comment>
<proteinExistence type="predicted"/>
<dbReference type="EMBL" id="QMWO01000009">
    <property type="protein sequence ID" value="RLG70322.1"/>
    <property type="molecule type" value="Genomic_DNA"/>
</dbReference>
<evidence type="ECO:0000313" key="2">
    <source>
        <dbReference type="Proteomes" id="UP000277633"/>
    </source>
</evidence>
<sequence>MHAEENPLVKELTDFKSLQDFVTANEGNLIELTLQYYAMLGNDLGFRVKRMHLCQFENISLGSADLAWFDDEALAVLFEFEFGSREEMLSALAKLLLSKPELAVLITSSRARIFSLEELKHILSELSFGTQQFLVIDLTKEQYVFVC</sequence>
<name>A0A497JGU0_9ARCH</name>
<accession>A0A497JGU0</accession>